<dbReference type="SUPFAM" id="SSF52058">
    <property type="entry name" value="L domain-like"/>
    <property type="match status" value="1"/>
</dbReference>
<name>A0A183JEC9_9TREM</name>
<keyword evidence="1" id="KW-0433">Leucine-rich repeat</keyword>
<protein>
    <submittedName>
        <fullName evidence="7">Leucine-rich repeat-containing protein</fullName>
    </submittedName>
</protein>
<keyword evidence="3" id="KW-1133">Transmembrane helix</keyword>
<evidence type="ECO:0000256" key="1">
    <source>
        <dbReference type="ARBA" id="ARBA00022614"/>
    </source>
</evidence>
<feature type="domain" description="Disease resistance R13L4/SHOC-2-like LRR" evidence="4">
    <location>
        <begin position="6"/>
        <end position="199"/>
    </location>
</feature>
<dbReference type="Pfam" id="PF23598">
    <property type="entry name" value="LRR_14"/>
    <property type="match status" value="1"/>
</dbReference>
<dbReference type="SMART" id="SM00369">
    <property type="entry name" value="LRR_TYP"/>
    <property type="match status" value="3"/>
</dbReference>
<dbReference type="Proteomes" id="UP000279833">
    <property type="component" value="Unassembled WGS sequence"/>
</dbReference>
<accession>A0A183JEC9</accession>
<dbReference type="InterPro" id="IPR050216">
    <property type="entry name" value="LRR_domain-containing"/>
</dbReference>
<dbReference type="EMBL" id="UZAK01000796">
    <property type="protein sequence ID" value="VDO65228.1"/>
    <property type="molecule type" value="Genomic_DNA"/>
</dbReference>
<dbReference type="Gene3D" id="3.80.10.10">
    <property type="entry name" value="Ribonuclease Inhibitor"/>
    <property type="match status" value="1"/>
</dbReference>
<organism evidence="7">
    <name type="scientific">Schistosoma curassoni</name>
    <dbReference type="NCBI Taxonomy" id="6186"/>
    <lineage>
        <taxon>Eukaryota</taxon>
        <taxon>Metazoa</taxon>
        <taxon>Spiralia</taxon>
        <taxon>Lophotrochozoa</taxon>
        <taxon>Platyhelminthes</taxon>
        <taxon>Trematoda</taxon>
        <taxon>Digenea</taxon>
        <taxon>Strigeidida</taxon>
        <taxon>Schistosomatoidea</taxon>
        <taxon>Schistosomatidae</taxon>
        <taxon>Schistosoma</taxon>
    </lineage>
</organism>
<evidence type="ECO:0000259" key="4">
    <source>
        <dbReference type="Pfam" id="PF23598"/>
    </source>
</evidence>
<sequence length="429" mass="48994">MIPEGTFSLVKVLLKTKLYLQQNSLQKLDSGGKLTYLQNIVLLDISSNEFQQLPNNISELKCLQVLNASKNLLSTLPSTITSLSQLLFLNIEDNRLTELPSDFGKLQHITKLYLKNNPLSSLPKQLCYLKDLKELTLSCDHIQYPTSEEGMKCCNVVVNHENVASNYTSTNINNTFSEMNEQNMQSFSNNNHKTDQIPKLFPHYSGIHNDDQFRRNGYRIEPLLELELDKPGLAQVEREIELERLRQKGSEHYDQVVADKGMSYESTTASRTVDILPRKENLLALELERQSLESRWTEQELNAKLNQNKQILVQLAEEEARVCAELSAIQDKRKQQRSALISNVALAEQNAADIIKQILTINKSAKLIEKMEDVFNVHQFSSTDYTALSQSKRKEILGSFLSFFFFSILALFLNSFWLICVCVCDKSSN</sequence>
<dbReference type="InterPro" id="IPR032675">
    <property type="entry name" value="LRR_dom_sf"/>
</dbReference>
<evidence type="ECO:0000256" key="3">
    <source>
        <dbReference type="SAM" id="Phobius"/>
    </source>
</evidence>
<keyword evidence="3" id="KW-0472">Membrane</keyword>
<dbReference type="GO" id="GO:0005737">
    <property type="term" value="C:cytoplasm"/>
    <property type="evidence" value="ECO:0007669"/>
    <property type="project" value="TreeGrafter"/>
</dbReference>
<dbReference type="AlphaFoldDB" id="A0A183JEC9"/>
<dbReference type="SMART" id="SM00364">
    <property type="entry name" value="LRR_BAC"/>
    <property type="match status" value="4"/>
</dbReference>
<dbReference type="InterPro" id="IPR003591">
    <property type="entry name" value="Leu-rich_rpt_typical-subtyp"/>
</dbReference>
<proteinExistence type="predicted"/>
<reference evidence="7" key="1">
    <citation type="submission" date="2016-06" db="UniProtKB">
        <authorList>
            <consortium name="WormBaseParasite"/>
        </authorList>
    </citation>
    <scope>IDENTIFICATION</scope>
</reference>
<evidence type="ECO:0000313" key="6">
    <source>
        <dbReference type="Proteomes" id="UP000279833"/>
    </source>
</evidence>
<dbReference type="WBParaSite" id="SCUD_0000104101-mRNA-1">
    <property type="protein sequence ID" value="SCUD_0000104101-mRNA-1"/>
    <property type="gene ID" value="SCUD_0000104101"/>
</dbReference>
<evidence type="ECO:0000313" key="5">
    <source>
        <dbReference type="EMBL" id="VDO65228.1"/>
    </source>
</evidence>
<dbReference type="PANTHER" id="PTHR48051">
    <property type="match status" value="1"/>
</dbReference>
<dbReference type="InterPro" id="IPR055414">
    <property type="entry name" value="LRR_R13L4/SHOC2-like"/>
</dbReference>
<dbReference type="STRING" id="6186.A0A183JEC9"/>
<reference evidence="5 6" key="2">
    <citation type="submission" date="2018-11" db="EMBL/GenBank/DDBJ databases">
        <authorList>
            <consortium name="Pathogen Informatics"/>
        </authorList>
    </citation>
    <scope>NUCLEOTIDE SEQUENCE [LARGE SCALE GENOMIC DNA]</scope>
    <source>
        <strain evidence="5">Dakar</strain>
        <strain evidence="6">Dakar, Senegal</strain>
    </source>
</reference>
<keyword evidence="2" id="KW-0677">Repeat</keyword>
<gene>
    <name evidence="5" type="ORF">SCUD_LOCUS1042</name>
</gene>
<feature type="transmembrane region" description="Helical" evidence="3">
    <location>
        <begin position="400"/>
        <end position="424"/>
    </location>
</feature>
<dbReference type="PANTHER" id="PTHR48051:SF1">
    <property type="entry name" value="RAS SUPPRESSOR PROTEIN 1"/>
    <property type="match status" value="1"/>
</dbReference>
<keyword evidence="3" id="KW-0812">Transmembrane</keyword>
<evidence type="ECO:0000256" key="2">
    <source>
        <dbReference type="ARBA" id="ARBA00022737"/>
    </source>
</evidence>
<evidence type="ECO:0000313" key="7">
    <source>
        <dbReference type="WBParaSite" id="SCUD_0000104101-mRNA-1"/>
    </source>
</evidence>
<keyword evidence="6" id="KW-1185">Reference proteome</keyword>